<dbReference type="CDD" id="cd01389">
    <property type="entry name" value="HMG-box_ROX1-like"/>
    <property type="match status" value="1"/>
</dbReference>
<feature type="compositionally biased region" description="Polar residues" evidence="4">
    <location>
        <begin position="1"/>
        <end position="18"/>
    </location>
</feature>
<sequence>MPTQHQHFTSSPPCSTSLPEHWQYNPPPTDGPNTRARLSRGLPPRSGTTAPLPTRLVAQAQDGYGAEAGEEEPWESWQCRGVGSSQQYLPSVAEGSASTASYYIFDPSLAFDPSSISSMALAALGNEHPLPKPRAPLFRSDRSTSSSPVREERRFASNATIIDHGSPDSSPPRLMFHPASSSMSTRPGSVANGIGMTKEEWLRLGGFMEEEPGAPSQAQQEDIFSPAPSRAYAFPYSAHPALPAPPASVSSTPSTYVLSPVPLPLTPLPPPREFEVPPDLALDQLPLPTPPPPFASKPSSRYKTRRAPCPAIPTRLRHEPYPTSSSSANLPLVASTPRKLTPVSTALASYHDSPVPSAPPPPSESPKKSHGRRVSVGHIPRPRNAFILFRSHAVSSGLIPRSMGITDHKNISQIVGSVWRGLSGEERRRWDELAEEEKRAHREKYPDYVFKPKQKGQRAPAGMGKKARAKKAREEEERAKEARREQQALGEQLAGGDDEQDDDEKPSRPRSGGAWRTEAGEDERRSRRKMELIGQAVLEGEDDDRISRRVDEELSREDFVVDNDDIDVEPAPFPFKIKRKSASSKPPVSTPRKTRSATQQQRLKGSPSSDILVNSLPTSPASSTSTVSPSRRTPTKRGGLGRGVASPTSSASPSPQRMQQPGLRDAVSPPSSSTRHPLARSHPSQDTQHDDDLPVSRRRKDATYASAGLGLAHPAPSSSSPMTLPPTPFSLGGPSPTFSPSQPTLSAFGIAGASSAFAALGDIPLFSGGADSRQFSLGRWELRKPSGAPISRREMLAQEEEAQAQEQALEAYRRSSTAGLLDDCAAGAEGAGRERGRGSGRISSALTLDPTEFLTESGLEGVAQEQGSSASGSSCDAWATSSYALPDPRPFFATAPHLSASSFLSYRYATPPTTHARIYEPLFATSSIANEHPADLFHFGPVDLFAKPPPALLPSKRGSE</sequence>
<evidence type="ECO:0000256" key="2">
    <source>
        <dbReference type="ARBA" id="ARBA00023242"/>
    </source>
</evidence>
<dbReference type="PANTHER" id="PTHR45789:SF2">
    <property type="entry name" value="FI18025P1"/>
    <property type="match status" value="1"/>
</dbReference>
<feature type="non-terminal residue" evidence="6">
    <location>
        <position position="1"/>
    </location>
</feature>
<dbReference type="SMART" id="SM00398">
    <property type="entry name" value="HMG"/>
    <property type="match status" value="1"/>
</dbReference>
<gene>
    <name evidence="6" type="primary">SPOSA6832_03957</name>
</gene>
<keyword evidence="7" id="KW-1185">Reference proteome</keyword>
<feature type="compositionally biased region" description="Low complexity" evidence="4">
    <location>
        <begin position="615"/>
        <end position="632"/>
    </location>
</feature>
<organism evidence="6 7">
    <name type="scientific">Sporidiobolus salmonicolor</name>
    <name type="common">Yeast-like fungus</name>
    <name type="synonym">Sporobolomyces salmonicolor</name>
    <dbReference type="NCBI Taxonomy" id="5005"/>
    <lineage>
        <taxon>Eukaryota</taxon>
        <taxon>Fungi</taxon>
        <taxon>Dikarya</taxon>
        <taxon>Basidiomycota</taxon>
        <taxon>Pucciniomycotina</taxon>
        <taxon>Microbotryomycetes</taxon>
        <taxon>Sporidiobolales</taxon>
        <taxon>Sporidiobolaceae</taxon>
        <taxon>Sporobolomyces</taxon>
    </lineage>
</organism>
<evidence type="ECO:0000313" key="6">
    <source>
        <dbReference type="EMBL" id="CEQ42161.1"/>
    </source>
</evidence>
<dbReference type="Proteomes" id="UP000243876">
    <property type="component" value="Unassembled WGS sequence"/>
</dbReference>
<evidence type="ECO:0000256" key="1">
    <source>
        <dbReference type="ARBA" id="ARBA00023125"/>
    </source>
</evidence>
<dbReference type="GO" id="GO:0000981">
    <property type="term" value="F:DNA-binding transcription factor activity, RNA polymerase II-specific"/>
    <property type="evidence" value="ECO:0007669"/>
    <property type="project" value="TreeGrafter"/>
</dbReference>
<evidence type="ECO:0000259" key="5">
    <source>
        <dbReference type="PROSITE" id="PS50118"/>
    </source>
</evidence>
<feature type="region of interest" description="Disordered" evidence="4">
    <location>
        <begin position="127"/>
        <end position="193"/>
    </location>
</feature>
<evidence type="ECO:0000256" key="4">
    <source>
        <dbReference type="SAM" id="MobiDB-lite"/>
    </source>
</evidence>
<feature type="region of interest" description="Disordered" evidence="4">
    <location>
        <begin position="1"/>
        <end position="54"/>
    </location>
</feature>
<feature type="compositionally biased region" description="Polar residues" evidence="4">
    <location>
        <begin position="596"/>
        <end position="612"/>
    </location>
</feature>
<keyword evidence="2 3" id="KW-0539">Nucleus</keyword>
<feature type="domain" description="HMG box" evidence="5">
    <location>
        <begin position="379"/>
        <end position="449"/>
    </location>
</feature>
<feature type="compositionally biased region" description="Basic and acidic residues" evidence="4">
    <location>
        <begin position="472"/>
        <end position="486"/>
    </location>
</feature>
<dbReference type="PROSITE" id="PS50118">
    <property type="entry name" value="HMG_BOX_2"/>
    <property type="match status" value="1"/>
</dbReference>
<evidence type="ECO:0000256" key="3">
    <source>
        <dbReference type="PROSITE-ProRule" id="PRU00267"/>
    </source>
</evidence>
<dbReference type="OrthoDB" id="6247875at2759"/>
<dbReference type="EMBL" id="CENE01000021">
    <property type="protein sequence ID" value="CEQ42161.1"/>
    <property type="molecule type" value="Genomic_DNA"/>
</dbReference>
<keyword evidence="1 3" id="KW-0238">DNA-binding</keyword>
<feature type="compositionally biased region" description="Low complexity" evidence="4">
    <location>
        <begin position="645"/>
        <end position="655"/>
    </location>
</feature>
<dbReference type="Gene3D" id="1.10.30.10">
    <property type="entry name" value="High mobility group box domain"/>
    <property type="match status" value="1"/>
</dbReference>
<protein>
    <submittedName>
        <fullName evidence="6">SPOSA6832_03957-mRNA-1:cds</fullName>
    </submittedName>
</protein>
<dbReference type="PANTHER" id="PTHR45789">
    <property type="entry name" value="FI18025P1"/>
    <property type="match status" value="1"/>
</dbReference>
<dbReference type="InterPro" id="IPR009071">
    <property type="entry name" value="HMG_box_dom"/>
</dbReference>
<proteinExistence type="predicted"/>
<dbReference type="GO" id="GO:0005634">
    <property type="term" value="C:nucleus"/>
    <property type="evidence" value="ECO:0007669"/>
    <property type="project" value="UniProtKB-UniRule"/>
</dbReference>
<dbReference type="GO" id="GO:0000978">
    <property type="term" value="F:RNA polymerase II cis-regulatory region sequence-specific DNA binding"/>
    <property type="evidence" value="ECO:0007669"/>
    <property type="project" value="TreeGrafter"/>
</dbReference>
<dbReference type="SUPFAM" id="SSF47095">
    <property type="entry name" value="HMG-box"/>
    <property type="match status" value="1"/>
</dbReference>
<name>A0A0D6EQY8_SPOSA</name>
<feature type="region of interest" description="Disordered" evidence="4">
    <location>
        <begin position="445"/>
        <end position="740"/>
    </location>
</feature>
<dbReference type="AlphaFoldDB" id="A0A0D6EQY8"/>
<dbReference type="Pfam" id="PF00505">
    <property type="entry name" value="HMG_box"/>
    <property type="match status" value="1"/>
</dbReference>
<reference evidence="7" key="1">
    <citation type="submission" date="2015-02" db="EMBL/GenBank/DDBJ databases">
        <authorList>
            <person name="Gon?alves P."/>
        </authorList>
    </citation>
    <scope>NUCLEOTIDE SEQUENCE [LARGE SCALE GENOMIC DNA]</scope>
</reference>
<dbReference type="InterPro" id="IPR036910">
    <property type="entry name" value="HMG_box_dom_sf"/>
</dbReference>
<feature type="region of interest" description="Disordered" evidence="4">
    <location>
        <begin position="286"/>
        <end position="378"/>
    </location>
</feature>
<accession>A0A0D6EQY8</accession>
<evidence type="ECO:0000313" key="7">
    <source>
        <dbReference type="Proteomes" id="UP000243876"/>
    </source>
</evidence>
<feature type="DNA-binding region" description="HMG box" evidence="3">
    <location>
        <begin position="379"/>
        <end position="449"/>
    </location>
</feature>
<feature type="compositionally biased region" description="Basic and acidic residues" evidence="4">
    <location>
        <begin position="518"/>
        <end position="531"/>
    </location>
</feature>
<feature type="compositionally biased region" description="Basic and acidic residues" evidence="4">
    <location>
        <begin position="545"/>
        <end position="559"/>
    </location>
</feature>
<dbReference type="InterPro" id="IPR051356">
    <property type="entry name" value="SOX/SOX-like_TF"/>
</dbReference>